<dbReference type="PANTHER" id="PTHR33055:SF15">
    <property type="entry name" value="TRANSPOSASE-RELATED"/>
    <property type="match status" value="1"/>
</dbReference>
<dbReference type="PANTHER" id="PTHR33055">
    <property type="entry name" value="TRANSPOSASE FOR INSERTION SEQUENCE ELEMENT IS1111A"/>
    <property type="match status" value="1"/>
</dbReference>
<dbReference type="GO" id="GO:0006313">
    <property type="term" value="P:DNA transposition"/>
    <property type="evidence" value="ECO:0007669"/>
    <property type="project" value="InterPro"/>
</dbReference>
<dbReference type="InterPro" id="IPR002525">
    <property type="entry name" value="Transp_IS110-like_N"/>
</dbReference>
<feature type="domain" description="Transposase IS116/IS110/IS902 C-terminal" evidence="2">
    <location>
        <begin position="256"/>
        <end position="336"/>
    </location>
</feature>
<gene>
    <name evidence="3" type="ORF">EVA_05847</name>
</gene>
<dbReference type="GO" id="GO:0003677">
    <property type="term" value="F:DNA binding"/>
    <property type="evidence" value="ECO:0007669"/>
    <property type="project" value="InterPro"/>
</dbReference>
<comment type="caution">
    <text evidence="3">The sequence shown here is derived from an EMBL/GenBank/DDBJ whole genome shotgun (WGS) entry which is preliminary data.</text>
</comment>
<dbReference type="AlphaFoldDB" id="J9GYW4"/>
<dbReference type="Pfam" id="PF02371">
    <property type="entry name" value="Transposase_20"/>
    <property type="match status" value="1"/>
</dbReference>
<dbReference type="NCBIfam" id="NF033542">
    <property type="entry name" value="transpos_IS110"/>
    <property type="match status" value="1"/>
</dbReference>
<accession>J9GYW4</accession>
<proteinExistence type="predicted"/>
<dbReference type="InterPro" id="IPR003346">
    <property type="entry name" value="Transposase_20"/>
</dbReference>
<dbReference type="InterPro" id="IPR047650">
    <property type="entry name" value="Transpos_IS110"/>
</dbReference>
<name>J9GYW4_9ZZZZ</name>
<dbReference type="GO" id="GO:0004803">
    <property type="term" value="F:transposase activity"/>
    <property type="evidence" value="ECO:0007669"/>
    <property type="project" value="InterPro"/>
</dbReference>
<dbReference type="EMBL" id="AMCI01001282">
    <property type="protein sequence ID" value="EJX06045.1"/>
    <property type="molecule type" value="Genomic_DNA"/>
</dbReference>
<evidence type="ECO:0000259" key="1">
    <source>
        <dbReference type="Pfam" id="PF01548"/>
    </source>
</evidence>
<dbReference type="Pfam" id="PF01548">
    <property type="entry name" value="DEDD_Tnp_IS110"/>
    <property type="match status" value="1"/>
</dbReference>
<feature type="domain" description="Transposase IS110-like N-terminal" evidence="1">
    <location>
        <begin position="14"/>
        <end position="158"/>
    </location>
</feature>
<sequence>MSEVSFTQVVQRGCGIDIHRDEAVATIGGEGLNTETRSYKTFSSSLTELKEWLIENGVTHVAMESTGVYWKPVYKILEGPELTVWIVNARHIKYVPGHKTDKKDSAWICKLLLAGLLKPSYIPPREQRQLRDLTRYRTKLVQQIASEKNRIIRILEDCNIKLDSVLSSTSGVVATKLIDKLIDNGKVTMTDIDEVYHRNLSASKELLYMACEGFIEEHHAFMLKKIRKSMEQTQEVIDEITERIRQLLSPYENVVELLREVPGLNTKTVEDLIAEIGLDMSQFPSEKHIASWAGICPGNNESAGKKKDSRTNPGNKHVKAVLTEAAWAATRTKDTFYSERYHRLASRRGKKRALLAIGHSILKSVYFVLKTNVSYKELGADYVRKQREEKRKAYLKKEIEALGYEVELKKVV</sequence>
<organism evidence="3">
    <name type="scientific">gut metagenome</name>
    <dbReference type="NCBI Taxonomy" id="749906"/>
    <lineage>
        <taxon>unclassified sequences</taxon>
        <taxon>metagenomes</taxon>
        <taxon>organismal metagenomes</taxon>
    </lineage>
</organism>
<protein>
    <submittedName>
        <fullName evidence="3">Transposase IS116/IS110/IS902 family protein</fullName>
    </submittedName>
</protein>
<evidence type="ECO:0000313" key="3">
    <source>
        <dbReference type="EMBL" id="EJX06045.1"/>
    </source>
</evidence>
<evidence type="ECO:0000259" key="2">
    <source>
        <dbReference type="Pfam" id="PF02371"/>
    </source>
</evidence>
<reference evidence="3" key="1">
    <citation type="journal article" date="2012" name="PLoS ONE">
        <title>Gene sets for utilization of primary and secondary nutrition supplies in the distal gut of endangered iberian lynx.</title>
        <authorList>
            <person name="Alcaide M."/>
            <person name="Messina E."/>
            <person name="Richter M."/>
            <person name="Bargiela R."/>
            <person name="Peplies J."/>
            <person name="Huws S.A."/>
            <person name="Newbold C.J."/>
            <person name="Golyshin P.N."/>
            <person name="Simon M.A."/>
            <person name="Lopez G."/>
            <person name="Yakimov M.M."/>
            <person name="Ferrer M."/>
        </authorList>
    </citation>
    <scope>NUCLEOTIDE SEQUENCE</scope>
</reference>